<dbReference type="Pfam" id="PF00593">
    <property type="entry name" value="TonB_dep_Rec_b-barrel"/>
    <property type="match status" value="1"/>
</dbReference>
<dbReference type="PANTHER" id="PTHR32552:SF83">
    <property type="entry name" value="BLR3904 PROTEIN"/>
    <property type="match status" value="1"/>
</dbReference>
<keyword evidence="3 10" id="KW-0813">Transport</keyword>
<feature type="domain" description="TonB-dependent receptor-like beta-barrel" evidence="13">
    <location>
        <begin position="240"/>
        <end position="692"/>
    </location>
</feature>
<accession>A0A6I1HX91</accession>
<dbReference type="GO" id="GO:0009279">
    <property type="term" value="C:cell outer membrane"/>
    <property type="evidence" value="ECO:0007669"/>
    <property type="project" value="UniProtKB-SubCell"/>
</dbReference>
<sequence>MSTPNLSAHFSRPVLTLAILHAFAAPAFATNDTTETADPQAQSMTEVIVTASKAPAAKRASVGGFSDAPLLQTPASVTVISQKDMQDLQIRNLSDAVKLDTSINDAYNAVGYAEQFSIRGFKLDNNSSYRKDGVAIPGDTQIPLENKERIEVLKGLAGLQAGVAAPGGVIDFIVKRPTAAPLRTVTVETRERGTVYGAVDLGGRLEDTRFGYRINVAAERLRSYIKGADGNRKFISGAFDWQISPQALLQIDADYQDKAQATAPGFQLLNNTTLPTGISADAMLNLQPWTRPVETVTSNLGLRFQYAFSDDWHATLSANQHSFKRDDYTAFPYGCSAQDLYPGFCGNGDFDVYDYRSLGETKKPLSAQAMIQGKFATGSLRHEFTAGVSTFRRKDRAGLYVYDWAGVSNIYHPQIVDMSTGVQGPVRLVRKDTENSVFVQDIVSLAPNWKLHGGLRHINVDGYQYVLKADTEIRAKHDFLLPNVSLVYTPLDNLSVYAAYSQGMEHGGTADRKAVNANVELSPSRSKQLEVGVKMDVAPDFMVAASLFQIRKGLEFNQYVDSSKSAYNFVREGQAQHRGLELSAQGKASSSLSLGASVTALNSQQSGTGNADLDGKRVPNVPAFKAAVHADYAVQQVAGLSVNGSWEYAGKKAFEYNNTTFVPSYNVFNLGAAYATRIAGTRAVLRAAVNNVADKFYWRDVTPESDGYLYPGASRTFKVSAQFDF</sequence>
<keyword evidence="4 10" id="KW-1134">Transmembrane beta strand</keyword>
<dbReference type="InterPro" id="IPR037066">
    <property type="entry name" value="Plug_dom_sf"/>
</dbReference>
<dbReference type="GO" id="GO:0015891">
    <property type="term" value="P:siderophore transport"/>
    <property type="evidence" value="ECO:0007669"/>
    <property type="project" value="InterPro"/>
</dbReference>
<evidence type="ECO:0000256" key="10">
    <source>
        <dbReference type="PROSITE-ProRule" id="PRU01360"/>
    </source>
</evidence>
<evidence type="ECO:0000256" key="1">
    <source>
        <dbReference type="ARBA" id="ARBA00004571"/>
    </source>
</evidence>
<evidence type="ECO:0000256" key="4">
    <source>
        <dbReference type="ARBA" id="ARBA00022452"/>
    </source>
</evidence>
<dbReference type="InterPro" id="IPR000531">
    <property type="entry name" value="Beta-barrel_TonB"/>
</dbReference>
<evidence type="ECO:0000313" key="15">
    <source>
        <dbReference type="EMBL" id="KAB8061759.1"/>
    </source>
</evidence>
<keyword evidence="6 11" id="KW-0798">TonB box</keyword>
<keyword evidence="9 10" id="KW-0998">Cell outer membrane</keyword>
<dbReference type="CDD" id="cd01347">
    <property type="entry name" value="ligand_gated_channel"/>
    <property type="match status" value="1"/>
</dbReference>
<keyword evidence="8 15" id="KW-0675">Receptor</keyword>
<evidence type="ECO:0000256" key="3">
    <source>
        <dbReference type="ARBA" id="ARBA00022448"/>
    </source>
</evidence>
<dbReference type="InterPro" id="IPR036942">
    <property type="entry name" value="Beta-barrel_TonB_sf"/>
</dbReference>
<evidence type="ECO:0000256" key="7">
    <source>
        <dbReference type="ARBA" id="ARBA00023136"/>
    </source>
</evidence>
<dbReference type="NCBIfam" id="TIGR01783">
    <property type="entry name" value="TonB-siderophor"/>
    <property type="match status" value="1"/>
</dbReference>
<evidence type="ECO:0000259" key="14">
    <source>
        <dbReference type="Pfam" id="PF07715"/>
    </source>
</evidence>
<protein>
    <submittedName>
        <fullName evidence="15">TonB-dependent siderophore receptor</fullName>
    </submittedName>
</protein>
<keyword evidence="12" id="KW-0732">Signal</keyword>
<dbReference type="GO" id="GO:0015344">
    <property type="term" value="F:siderophore uptake transmembrane transporter activity"/>
    <property type="evidence" value="ECO:0007669"/>
    <property type="project" value="TreeGrafter"/>
</dbReference>
<evidence type="ECO:0000256" key="2">
    <source>
        <dbReference type="ARBA" id="ARBA00009810"/>
    </source>
</evidence>
<feature type="signal peptide" evidence="12">
    <location>
        <begin position="1"/>
        <end position="29"/>
    </location>
</feature>
<name>A0A6I1HX91_9BURK</name>
<evidence type="ECO:0000256" key="8">
    <source>
        <dbReference type="ARBA" id="ARBA00023170"/>
    </source>
</evidence>
<reference evidence="15 16" key="1">
    <citation type="submission" date="2019-10" db="EMBL/GenBank/DDBJ databases">
        <title>Three novel species isolated from a subtropical stream in China.</title>
        <authorList>
            <person name="Lu H."/>
        </authorList>
    </citation>
    <scope>NUCLEOTIDE SEQUENCE [LARGE SCALE GENOMIC DNA]</scope>
    <source>
        <strain evidence="15 16">FT13W</strain>
    </source>
</reference>
<dbReference type="InterPro" id="IPR012910">
    <property type="entry name" value="Plug_dom"/>
</dbReference>
<comment type="caution">
    <text evidence="15">The sequence shown here is derived from an EMBL/GenBank/DDBJ whole genome shotgun (WGS) entry which is preliminary data.</text>
</comment>
<dbReference type="Proteomes" id="UP000468717">
    <property type="component" value="Unassembled WGS sequence"/>
</dbReference>
<dbReference type="Gene3D" id="2.40.170.20">
    <property type="entry name" value="TonB-dependent receptor, beta-barrel domain"/>
    <property type="match status" value="1"/>
</dbReference>
<evidence type="ECO:0000313" key="16">
    <source>
        <dbReference type="Proteomes" id="UP000468717"/>
    </source>
</evidence>
<dbReference type="SUPFAM" id="SSF56935">
    <property type="entry name" value="Porins"/>
    <property type="match status" value="1"/>
</dbReference>
<comment type="subcellular location">
    <subcellularLocation>
        <location evidence="1 10">Cell outer membrane</location>
        <topology evidence="1 10">Multi-pass membrane protein</topology>
    </subcellularLocation>
</comment>
<evidence type="ECO:0000256" key="11">
    <source>
        <dbReference type="RuleBase" id="RU003357"/>
    </source>
</evidence>
<evidence type="ECO:0000256" key="9">
    <source>
        <dbReference type="ARBA" id="ARBA00023237"/>
    </source>
</evidence>
<keyword evidence="7 10" id="KW-0472">Membrane</keyword>
<gene>
    <name evidence="15" type="ORF">GCN75_23215</name>
</gene>
<dbReference type="RefSeq" id="WP_152284497.1">
    <property type="nucleotide sequence ID" value="NZ_WFLI01000036.1"/>
</dbReference>
<proteinExistence type="inferred from homology"/>
<keyword evidence="5 10" id="KW-0812">Transmembrane</keyword>
<dbReference type="EMBL" id="WFLI01000036">
    <property type="protein sequence ID" value="KAB8061759.1"/>
    <property type="molecule type" value="Genomic_DNA"/>
</dbReference>
<dbReference type="Gene3D" id="2.170.130.10">
    <property type="entry name" value="TonB-dependent receptor, plug domain"/>
    <property type="match status" value="1"/>
</dbReference>
<evidence type="ECO:0000256" key="5">
    <source>
        <dbReference type="ARBA" id="ARBA00022692"/>
    </source>
</evidence>
<dbReference type="InterPro" id="IPR010105">
    <property type="entry name" value="TonB_sidphr_rcpt"/>
</dbReference>
<dbReference type="InterPro" id="IPR039426">
    <property type="entry name" value="TonB-dep_rcpt-like"/>
</dbReference>
<evidence type="ECO:0000256" key="6">
    <source>
        <dbReference type="ARBA" id="ARBA00023077"/>
    </source>
</evidence>
<dbReference type="PANTHER" id="PTHR32552">
    <property type="entry name" value="FERRICHROME IRON RECEPTOR-RELATED"/>
    <property type="match status" value="1"/>
</dbReference>
<dbReference type="GO" id="GO:0038023">
    <property type="term" value="F:signaling receptor activity"/>
    <property type="evidence" value="ECO:0007669"/>
    <property type="project" value="InterPro"/>
</dbReference>
<feature type="domain" description="TonB-dependent receptor plug" evidence="14">
    <location>
        <begin position="70"/>
        <end position="169"/>
    </location>
</feature>
<dbReference type="PROSITE" id="PS52016">
    <property type="entry name" value="TONB_DEPENDENT_REC_3"/>
    <property type="match status" value="1"/>
</dbReference>
<evidence type="ECO:0000256" key="12">
    <source>
        <dbReference type="SAM" id="SignalP"/>
    </source>
</evidence>
<comment type="similarity">
    <text evidence="2 10 11">Belongs to the TonB-dependent receptor family.</text>
</comment>
<dbReference type="Pfam" id="PF07715">
    <property type="entry name" value="Plug"/>
    <property type="match status" value="1"/>
</dbReference>
<feature type="chain" id="PRO_5026201360" evidence="12">
    <location>
        <begin position="30"/>
        <end position="725"/>
    </location>
</feature>
<organism evidence="15 16">
    <name type="scientific">Janthinobacterium violaceinigrum</name>
    <dbReference type="NCBI Taxonomy" id="2654252"/>
    <lineage>
        <taxon>Bacteria</taxon>
        <taxon>Pseudomonadati</taxon>
        <taxon>Pseudomonadota</taxon>
        <taxon>Betaproteobacteria</taxon>
        <taxon>Burkholderiales</taxon>
        <taxon>Oxalobacteraceae</taxon>
        <taxon>Janthinobacterium</taxon>
    </lineage>
</organism>
<evidence type="ECO:0000259" key="13">
    <source>
        <dbReference type="Pfam" id="PF00593"/>
    </source>
</evidence>
<keyword evidence="16" id="KW-1185">Reference proteome</keyword>
<dbReference type="AlphaFoldDB" id="A0A6I1HX91"/>